<protein>
    <submittedName>
        <fullName evidence="1">Uncharacterized protein</fullName>
    </submittedName>
</protein>
<dbReference type="EMBL" id="VUJX02000001">
    <property type="protein sequence ID" value="KAL0945031.1"/>
    <property type="molecule type" value="Genomic_DNA"/>
</dbReference>
<dbReference type="Proteomes" id="UP000805649">
    <property type="component" value="Unassembled WGS sequence"/>
</dbReference>
<gene>
    <name evidence="1" type="ORF">CTRU02_202918</name>
</gene>
<comment type="caution">
    <text evidence="1">The sequence shown here is derived from an EMBL/GenBank/DDBJ whole genome shotgun (WGS) entry which is preliminary data.</text>
</comment>
<accession>A0ACC3ZLP7</accession>
<evidence type="ECO:0000313" key="2">
    <source>
        <dbReference type="Proteomes" id="UP000805649"/>
    </source>
</evidence>
<evidence type="ECO:0000313" key="1">
    <source>
        <dbReference type="EMBL" id="KAL0945031.1"/>
    </source>
</evidence>
<name>A0ACC3ZLP7_COLTU</name>
<reference evidence="1 2" key="1">
    <citation type="journal article" date="2020" name="Phytopathology">
        <title>Genome Sequence Resources of Colletotrichum truncatum, C. plurivorum, C. musicola, and C. sojae: Four Species Pathogenic to Soybean (Glycine max).</title>
        <authorList>
            <person name="Rogerio F."/>
            <person name="Boufleur T.R."/>
            <person name="Ciampi-Guillardi M."/>
            <person name="Sukno S.A."/>
            <person name="Thon M.R."/>
            <person name="Massola Junior N.S."/>
            <person name="Baroncelli R."/>
        </authorList>
    </citation>
    <scope>NUCLEOTIDE SEQUENCE [LARGE SCALE GENOMIC DNA]</scope>
    <source>
        <strain evidence="1 2">CMES1059</strain>
    </source>
</reference>
<sequence>MGVTRQIVLQFALANIVFAACYTHNGTDRNSISPDKGNNYSPCLQNEHSMCCRLKNDPYTDTCRQDGLCWNAQRGQLWRESCTDPTWQSPNCLKLCVDPIPGNIDGSGTQWLMSENDVQVTECTNGSFCCGADKDAQTCCNEGRGLWIVNGQVTNSTASASPSTPPTTSPASSSSPSTMPTSSSTPEATTSNDTAKTIGGAVGGTLGGIAVLSLVAFYLYRRRRTRSNANQGESANTAYSQLDSKTHHSPQPYELQTQNLPELQTQTRYELHGQDHYELDGSRRS</sequence>
<organism evidence="1 2">
    <name type="scientific">Colletotrichum truncatum</name>
    <name type="common">Anthracnose fungus</name>
    <name type="synonym">Colletotrichum capsici</name>
    <dbReference type="NCBI Taxonomy" id="5467"/>
    <lineage>
        <taxon>Eukaryota</taxon>
        <taxon>Fungi</taxon>
        <taxon>Dikarya</taxon>
        <taxon>Ascomycota</taxon>
        <taxon>Pezizomycotina</taxon>
        <taxon>Sordariomycetes</taxon>
        <taxon>Hypocreomycetidae</taxon>
        <taxon>Glomerellales</taxon>
        <taxon>Glomerellaceae</taxon>
        <taxon>Colletotrichum</taxon>
        <taxon>Colletotrichum truncatum species complex</taxon>
    </lineage>
</organism>
<keyword evidence="2" id="KW-1185">Reference proteome</keyword>
<proteinExistence type="predicted"/>